<dbReference type="Pfam" id="PF13443">
    <property type="entry name" value="HTH_26"/>
    <property type="match status" value="1"/>
</dbReference>
<evidence type="ECO:0000259" key="1">
    <source>
        <dbReference type="PROSITE" id="PS50943"/>
    </source>
</evidence>
<dbReference type="Gene3D" id="1.10.260.40">
    <property type="entry name" value="lambda repressor-like DNA-binding domains"/>
    <property type="match status" value="1"/>
</dbReference>
<reference evidence="2" key="1">
    <citation type="journal article" date="2021" name="Proc. Natl. Acad. Sci. U.S.A.">
        <title>A Catalog of Tens of Thousands of Viruses from Human Metagenomes Reveals Hidden Associations with Chronic Diseases.</title>
        <authorList>
            <person name="Tisza M.J."/>
            <person name="Buck C.B."/>
        </authorList>
    </citation>
    <scope>NUCLEOTIDE SEQUENCE</scope>
    <source>
        <strain evidence="2">Ctckx14</strain>
    </source>
</reference>
<dbReference type="SUPFAM" id="SSF47413">
    <property type="entry name" value="lambda repressor-like DNA-binding domains"/>
    <property type="match status" value="1"/>
</dbReference>
<dbReference type="CDD" id="cd00093">
    <property type="entry name" value="HTH_XRE"/>
    <property type="match status" value="1"/>
</dbReference>
<sequence>MNIRKLKAKLVERDVSIADLANILNVDKSTVYRKFNKSGEAFTVSDVDKIAKALALTYSDINEIFFANVVA</sequence>
<name>A0A8S5MM28_9CAUD</name>
<evidence type="ECO:0000313" key="2">
    <source>
        <dbReference type="EMBL" id="DAD83318.1"/>
    </source>
</evidence>
<organism evidence="2">
    <name type="scientific">Siphoviridae sp. ctckx14</name>
    <dbReference type="NCBI Taxonomy" id="2826396"/>
    <lineage>
        <taxon>Viruses</taxon>
        <taxon>Duplodnaviria</taxon>
        <taxon>Heunggongvirae</taxon>
        <taxon>Uroviricota</taxon>
        <taxon>Caudoviricetes</taxon>
    </lineage>
</organism>
<dbReference type="PROSITE" id="PS50943">
    <property type="entry name" value="HTH_CROC1"/>
    <property type="match status" value="1"/>
</dbReference>
<protein>
    <submittedName>
        <fullName evidence="2">Cro/C1-type HTH DNA-binding domain protein</fullName>
    </submittedName>
</protein>
<dbReference type="EMBL" id="BK014934">
    <property type="protein sequence ID" value="DAD83318.1"/>
    <property type="molecule type" value="Genomic_DNA"/>
</dbReference>
<keyword evidence="2" id="KW-0238">DNA-binding</keyword>
<dbReference type="GO" id="GO:0003677">
    <property type="term" value="F:DNA binding"/>
    <property type="evidence" value="ECO:0007669"/>
    <property type="project" value="UniProtKB-KW"/>
</dbReference>
<dbReference type="SMART" id="SM00530">
    <property type="entry name" value="HTH_XRE"/>
    <property type="match status" value="1"/>
</dbReference>
<dbReference type="InterPro" id="IPR001387">
    <property type="entry name" value="Cro/C1-type_HTH"/>
</dbReference>
<dbReference type="InterPro" id="IPR010982">
    <property type="entry name" value="Lambda_DNA-bd_dom_sf"/>
</dbReference>
<proteinExistence type="predicted"/>
<feature type="domain" description="HTH cro/C1-type" evidence="1">
    <location>
        <begin position="6"/>
        <end position="61"/>
    </location>
</feature>
<accession>A0A8S5MM28</accession>